<dbReference type="AlphaFoldDB" id="A0A0F9VB58"/>
<evidence type="ECO:0000313" key="1">
    <source>
        <dbReference type="EMBL" id="KKN63068.1"/>
    </source>
</evidence>
<name>A0A0F9VB58_9ZZZZ</name>
<organism evidence="1">
    <name type="scientific">marine sediment metagenome</name>
    <dbReference type="NCBI Taxonomy" id="412755"/>
    <lineage>
        <taxon>unclassified sequences</taxon>
        <taxon>metagenomes</taxon>
        <taxon>ecological metagenomes</taxon>
    </lineage>
</organism>
<proteinExistence type="predicted"/>
<accession>A0A0F9VB58</accession>
<gene>
    <name evidence="1" type="ORF">LCGC14_0505430</name>
</gene>
<comment type="caution">
    <text evidence="1">The sequence shown here is derived from an EMBL/GenBank/DDBJ whole genome shotgun (WGS) entry which is preliminary data.</text>
</comment>
<dbReference type="EMBL" id="LAZR01000602">
    <property type="protein sequence ID" value="KKN63068.1"/>
    <property type="molecule type" value="Genomic_DNA"/>
</dbReference>
<protein>
    <submittedName>
        <fullName evidence="1">Uncharacterized protein</fullName>
    </submittedName>
</protein>
<reference evidence="1" key="1">
    <citation type="journal article" date="2015" name="Nature">
        <title>Complex archaea that bridge the gap between prokaryotes and eukaryotes.</title>
        <authorList>
            <person name="Spang A."/>
            <person name="Saw J.H."/>
            <person name="Jorgensen S.L."/>
            <person name="Zaremba-Niedzwiedzka K."/>
            <person name="Martijn J."/>
            <person name="Lind A.E."/>
            <person name="van Eijk R."/>
            <person name="Schleper C."/>
            <person name="Guy L."/>
            <person name="Ettema T.J."/>
        </authorList>
    </citation>
    <scope>NUCLEOTIDE SEQUENCE</scope>
</reference>
<sequence>MGTRITVYNSTIEQLEKKSYEYEDKVVEYYLATLNNVEFGPQLKKKSDYKKKDIKIIEKSIARLSNTICEKLNLTIGDGISFNGGVVEDSFIGLMIKRATKVQKV</sequence>